<dbReference type="PANTHER" id="PTHR13937">
    <property type="entry name" value="EUKARYOTIC TRANSLATION INITATION FACTOR 3, SUBUNIT 8 EIF3S8 -RELATED"/>
    <property type="match status" value="1"/>
</dbReference>
<dbReference type="HAMAP" id="MF_03002">
    <property type="entry name" value="eIF3c"/>
    <property type="match status" value="1"/>
</dbReference>
<feature type="region of interest" description="Disordered" evidence="5">
    <location>
        <begin position="865"/>
        <end position="988"/>
    </location>
</feature>
<feature type="domain" description="PCI" evidence="6">
    <location>
        <begin position="654"/>
        <end position="830"/>
    </location>
</feature>
<name>A0ABP0FE43_CLALP</name>
<evidence type="ECO:0000256" key="1">
    <source>
        <dbReference type="ARBA" id="ARBA00022490"/>
    </source>
</evidence>
<feature type="compositionally biased region" description="Acidic residues" evidence="5">
    <location>
        <begin position="214"/>
        <end position="238"/>
    </location>
</feature>
<dbReference type="SUPFAM" id="SSF46785">
    <property type="entry name" value="Winged helix' DNA-binding domain"/>
    <property type="match status" value="1"/>
</dbReference>
<dbReference type="InterPro" id="IPR000717">
    <property type="entry name" value="PCI_dom"/>
</dbReference>
<dbReference type="PROSITE" id="PS50250">
    <property type="entry name" value="PCI"/>
    <property type="match status" value="1"/>
</dbReference>
<comment type="function">
    <text evidence="4">Component of the eukaryotic translation initiation factor 3 (eIF-3) complex, which is involved in protein synthesis of a specialized repertoire of mRNAs and, together with other initiation factors, stimulates binding of mRNA and methionyl-tRNAi to the 40S ribosome. The eIF-3 complex specifically targets and initiates translation of a subset of mRNAs involved in cell proliferation.</text>
</comment>
<evidence type="ECO:0000256" key="3">
    <source>
        <dbReference type="ARBA" id="ARBA00022917"/>
    </source>
</evidence>
<feature type="compositionally biased region" description="Polar residues" evidence="5">
    <location>
        <begin position="960"/>
        <end position="972"/>
    </location>
</feature>
<sequence>MYRNYLTYLTMSKFYAAESSSDTDETSSDDDVPVTSTRSKAISQKRFLLSEDEEETTHVVLSAKEKCWEGLKDIIKLMQNVKKIRDMSKLLDEFENITKFYNKSKAVILKEGIPRFYIKILVETEDYVNELWQDKEARKKMSKPNSKAHGTLRQKIRKYLRDFEKEVTDYRENPDVDEKEQAVPESLPSPDKSDKAKMFLDKPLKPANIPMAANDDDDDDDDDDWPSDTSESSDESDEGGIGGRQLTADYFLKKTVKDDADEKSKRKDRGKEPRDTKKKKEEDNEEWEQVRGFGKAKVTLFEKDTEITHEVVMNKLNEITINRGRRSTIRKDQVELLKQLRQVAEDNKLGIAMTIRLTFDLIAGLFDYNSKILDCMKPEPWNDVLGYVEEVIDLLLDNPDIVVAEHIAVESENVSDKEAGFRISGSPVTLVEKLHSEYIKILQHSDAHSTEYVKHLREEVNVVNVIKKLKKYVEYIGSSQNICNAYILLIEYVYYKYDHKAIVKGKAAASEDKGNEVDEEVEDPSTMMKQFCQYIYAKDSTDRIRTRAILHHIYHHSLHDRWYEARDLMLMSHLQEMIDLADIPTRIIYNRTMVQLGLCAFRRGLMKEAHHALVDIQSTGRAKELLAQGLLLQRQGERITPEQEKVEKRRQIPFHMHINLELLECVYLVSAMLLEIPYIAAHEFDARRRMISKQFHHQLRVSERQSLLGPPENMREHVVAAAKALKMGDCETCLKFIINDKMNNKVWNLFSNSNAVRSMLEMKIREESLCTYLFTYSQFYDNISLNWLSSMFGLDRPACHQIVSKLIINEELAASWDEPSSSLVLHRTEPTRLQNMAMQLSEKVSTLVEINERILEAKVGGGGFQSYRQDSNYQGNRTNFQSNRSGGQGYQGRSGNSNYQNNRSGAGYQSGRGYQGNQSGRGYQGNQSGRGYQGNQSGRGYQGNQSGRGFHGKQSGRGYQGNQSGRGFQGNRSGYHGGYLGGYHKQGR</sequence>
<dbReference type="Pfam" id="PF26569">
    <property type="entry name" value="EIF3CL_C"/>
    <property type="match status" value="1"/>
</dbReference>
<dbReference type="InterPro" id="IPR027516">
    <property type="entry name" value="EIF3C"/>
</dbReference>
<dbReference type="InterPro" id="IPR058999">
    <property type="entry name" value="EIF3CL_C"/>
</dbReference>
<evidence type="ECO:0000313" key="8">
    <source>
        <dbReference type="Proteomes" id="UP001642483"/>
    </source>
</evidence>
<organism evidence="7 8">
    <name type="scientific">Clavelina lepadiformis</name>
    <name type="common">Light-bulb sea squirt</name>
    <name type="synonym">Ascidia lepadiformis</name>
    <dbReference type="NCBI Taxonomy" id="159417"/>
    <lineage>
        <taxon>Eukaryota</taxon>
        <taxon>Metazoa</taxon>
        <taxon>Chordata</taxon>
        <taxon>Tunicata</taxon>
        <taxon>Ascidiacea</taxon>
        <taxon>Aplousobranchia</taxon>
        <taxon>Clavelinidae</taxon>
        <taxon>Clavelina</taxon>
    </lineage>
</organism>
<feature type="compositionally biased region" description="Basic and acidic residues" evidence="5">
    <location>
        <begin position="191"/>
        <end position="204"/>
    </location>
</feature>
<keyword evidence="1 4" id="KW-0963">Cytoplasm</keyword>
<proteinExistence type="inferred from homology"/>
<keyword evidence="2 4" id="KW-0396">Initiation factor</keyword>
<evidence type="ECO:0000256" key="2">
    <source>
        <dbReference type="ARBA" id="ARBA00022540"/>
    </source>
</evidence>
<dbReference type="Proteomes" id="UP001642483">
    <property type="component" value="Unassembled WGS sequence"/>
</dbReference>
<reference evidence="7 8" key="1">
    <citation type="submission" date="2024-02" db="EMBL/GenBank/DDBJ databases">
        <authorList>
            <person name="Daric V."/>
            <person name="Darras S."/>
        </authorList>
    </citation>
    <scope>NUCLEOTIDE SEQUENCE [LARGE SCALE GENOMIC DNA]</scope>
</reference>
<dbReference type="Pfam" id="PF05470">
    <property type="entry name" value="eIF-3c_N"/>
    <property type="match status" value="1"/>
</dbReference>
<evidence type="ECO:0000313" key="7">
    <source>
        <dbReference type="EMBL" id="CAK8676607.1"/>
    </source>
</evidence>
<keyword evidence="8" id="KW-1185">Reference proteome</keyword>
<feature type="compositionally biased region" description="Polar residues" evidence="5">
    <location>
        <begin position="915"/>
        <end position="947"/>
    </location>
</feature>
<dbReference type="PANTHER" id="PTHR13937:SF0">
    <property type="entry name" value="EUKARYOTIC TRANSLATION INITIATION FACTOR 3 SUBUNIT C-RELATED"/>
    <property type="match status" value="1"/>
</dbReference>
<protein>
    <recommendedName>
        <fullName evidence="4">Eukaryotic translation initiation factor 3 subunit C</fullName>
        <shortName evidence="4">eIF3c</shortName>
    </recommendedName>
    <alternativeName>
        <fullName evidence="4">Eukaryotic translation initiation factor 3 subunit 8</fullName>
    </alternativeName>
</protein>
<dbReference type="Pfam" id="PF01399">
    <property type="entry name" value="PCI"/>
    <property type="match status" value="1"/>
</dbReference>
<dbReference type="SMART" id="SM00088">
    <property type="entry name" value="PINT"/>
    <property type="match status" value="1"/>
</dbReference>
<keyword evidence="3 4" id="KW-0648">Protein biosynthesis</keyword>
<comment type="subcellular location">
    <subcellularLocation>
        <location evidence="4">Cytoplasm</location>
    </subcellularLocation>
</comment>
<evidence type="ECO:0000256" key="4">
    <source>
        <dbReference type="HAMAP-Rule" id="MF_03002"/>
    </source>
</evidence>
<comment type="similarity">
    <text evidence="4">Belongs to the eIF-3 subunit C family.</text>
</comment>
<dbReference type="EMBL" id="CAWYQH010000035">
    <property type="protein sequence ID" value="CAK8676607.1"/>
    <property type="molecule type" value="Genomic_DNA"/>
</dbReference>
<evidence type="ECO:0000259" key="6">
    <source>
        <dbReference type="PROSITE" id="PS50250"/>
    </source>
</evidence>
<dbReference type="InterPro" id="IPR036390">
    <property type="entry name" value="WH_DNA-bd_sf"/>
</dbReference>
<evidence type="ECO:0000256" key="5">
    <source>
        <dbReference type="SAM" id="MobiDB-lite"/>
    </source>
</evidence>
<comment type="subunit">
    <text evidence="4">Component of the eukaryotic translation initiation factor 3 (eIF-3) complex.</text>
</comment>
<gene>
    <name evidence="7" type="ORF">CVLEPA_LOCUS6060</name>
</gene>
<feature type="compositionally biased region" description="Basic and acidic residues" evidence="5">
    <location>
        <begin position="170"/>
        <end position="182"/>
    </location>
</feature>
<feature type="compositionally biased region" description="Polar residues" evidence="5">
    <location>
        <begin position="866"/>
        <end position="880"/>
    </location>
</feature>
<dbReference type="InterPro" id="IPR008905">
    <property type="entry name" value="EIF3C_N_dom"/>
</dbReference>
<feature type="compositionally biased region" description="Basic and acidic residues" evidence="5">
    <location>
        <begin position="251"/>
        <end position="282"/>
    </location>
</feature>
<accession>A0ABP0FE43</accession>
<comment type="caution">
    <text evidence="7">The sequence shown here is derived from an EMBL/GenBank/DDBJ whole genome shotgun (WGS) entry which is preliminary data.</text>
</comment>
<feature type="region of interest" description="Disordered" evidence="5">
    <location>
        <begin position="170"/>
        <end position="285"/>
    </location>
</feature>